<name>A0A9E7PN11_9EURY</name>
<keyword evidence="2" id="KW-1185">Reference proteome</keyword>
<evidence type="ECO:0000313" key="2">
    <source>
        <dbReference type="Proteomes" id="UP001060368"/>
    </source>
</evidence>
<dbReference type="EMBL" id="CP096115">
    <property type="protein sequence ID" value="UUX91671.1"/>
    <property type="molecule type" value="Genomic_DNA"/>
</dbReference>
<evidence type="ECO:0000313" key="1">
    <source>
        <dbReference type="EMBL" id="UUX91671.1"/>
    </source>
</evidence>
<dbReference type="AlphaFoldDB" id="A0A9E7PN11"/>
<protein>
    <submittedName>
        <fullName evidence="1">Uncharacterized protein</fullName>
    </submittedName>
</protein>
<sequence>MIYIKKLVFLEDSDSISSIIRDSSINVDIITYVSLNPQASYAYDQCNFKYRTIIDYCKDDIKCYQECSNQGLQNFKRIERICAIFEEEIIQLHKIPTLHPVHYSIFNLKFLFDGLWTTIIKLKKIIDIEKPDCIYLYTSKISKKFIGRYAFSNDESIYAEVLLMKGWQIPIKIIHTNISNVNVTDEGCNSSKKRCLSVFLKKYDTLFNLGLIFKREGFIETCKACFHSLRLWHHTPVLIYNFGYNWEDSLTEFYRRGIHPIYRITDESLDQEHIVIPDYEDQIALICKSHPQMQEFSDILGIDVSAFFFNRFSQIIEISIKESILSYYCANKLIQRKKIKCLLLSTREFAISHAIVQAARDAKIPVVSWQHGGGGYAFWPMIPFIEFFNSDIHFVFSKKVALKYIETSQKLGLFNTPVFLPVGSSSLDNYYDKIRTNSHRGKIKNIVYITTHYEENFVFISHPFNPIGFDDNLWIFQKQIIDLARLFTEINIIIKLHPTHHSKEPLNSYANDGKYKNIQIISSEKTIPELLDVADLIIIDHITTGILQILTSNIPVFAYNGFSHVDSEAIESLKKRTYVYEDIETLITDLNKYITDRISPNPSVNYSNTDFILKYGTDISRLNSAEKAVQKIGDLINIK</sequence>
<gene>
    <name evidence="1" type="ORF">L6E24_09845</name>
</gene>
<dbReference type="GeneID" id="74308005"/>
<dbReference type="SUPFAM" id="SSF53756">
    <property type="entry name" value="UDP-Glycosyltransferase/glycogen phosphorylase"/>
    <property type="match status" value="1"/>
</dbReference>
<accession>A0A9E7PN11</accession>
<reference evidence="1" key="1">
    <citation type="submission" date="2022-04" db="EMBL/GenBank/DDBJ databases">
        <title>Complete genome of Methanoplanus endosymbiosus DSM 3599.</title>
        <authorList>
            <person name="Chen S.-C."/>
            <person name="You Y.-T."/>
            <person name="Zhou Y.-Z."/>
            <person name="Lai M.-C."/>
        </authorList>
    </citation>
    <scope>NUCLEOTIDE SEQUENCE</scope>
    <source>
        <strain evidence="1">DSM 3599</strain>
    </source>
</reference>
<organism evidence="1 2">
    <name type="scientific">Methanoplanus endosymbiosus</name>
    <dbReference type="NCBI Taxonomy" id="33865"/>
    <lineage>
        <taxon>Archaea</taxon>
        <taxon>Methanobacteriati</taxon>
        <taxon>Methanobacteriota</taxon>
        <taxon>Stenosarchaea group</taxon>
        <taxon>Methanomicrobia</taxon>
        <taxon>Methanomicrobiales</taxon>
        <taxon>Methanomicrobiaceae</taxon>
        <taxon>Methanoplanus</taxon>
    </lineage>
</organism>
<dbReference type="Proteomes" id="UP001060368">
    <property type="component" value="Chromosome"/>
</dbReference>
<dbReference type="RefSeq" id="WP_257741825.1">
    <property type="nucleotide sequence ID" value="NZ_CP096115.1"/>
</dbReference>
<dbReference type="KEGG" id="mend:L6E24_09845"/>
<proteinExistence type="predicted"/>